<dbReference type="GO" id="GO:0003723">
    <property type="term" value="F:RNA binding"/>
    <property type="evidence" value="ECO:0007669"/>
    <property type="project" value="InterPro"/>
</dbReference>
<evidence type="ECO:0000313" key="3">
    <source>
        <dbReference type="EMBL" id="BAT89654.1"/>
    </source>
</evidence>
<evidence type="ECO:0000256" key="2">
    <source>
        <dbReference type="PROSITE-ProRule" id="PRU00708"/>
    </source>
</evidence>
<evidence type="ECO:0008006" key="5">
    <source>
        <dbReference type="Google" id="ProtNLM"/>
    </source>
</evidence>
<name>A0A0S3S9V0_PHAAN</name>
<dbReference type="Proteomes" id="UP000291084">
    <property type="component" value="Chromosome 6"/>
</dbReference>
<dbReference type="Pfam" id="PF13041">
    <property type="entry name" value="PPR_2"/>
    <property type="match status" value="1"/>
</dbReference>
<dbReference type="Gene3D" id="1.25.40.10">
    <property type="entry name" value="Tetratricopeptide repeat domain"/>
    <property type="match status" value="1"/>
</dbReference>
<dbReference type="InterPro" id="IPR002885">
    <property type="entry name" value="PPR_rpt"/>
</dbReference>
<dbReference type="Pfam" id="PF01535">
    <property type="entry name" value="PPR"/>
    <property type="match status" value="1"/>
</dbReference>
<gene>
    <name evidence="3" type="primary">Vigan.06G066500</name>
    <name evidence="3" type="ORF">VIGAN_06066500</name>
</gene>
<dbReference type="PANTHER" id="PTHR47926:SF465">
    <property type="entry name" value="PENTATRICOPEPTIDE REPEAT (PPR-LIKE) SUPERFAMILY PROTEIN"/>
    <property type="match status" value="1"/>
</dbReference>
<dbReference type="GO" id="GO:0009451">
    <property type="term" value="P:RNA modification"/>
    <property type="evidence" value="ECO:0007669"/>
    <property type="project" value="InterPro"/>
</dbReference>
<dbReference type="InterPro" id="IPR046960">
    <property type="entry name" value="PPR_At4g14850-like_plant"/>
</dbReference>
<dbReference type="PROSITE" id="PS51375">
    <property type="entry name" value="PPR"/>
    <property type="match status" value="1"/>
</dbReference>
<keyword evidence="4" id="KW-1185">Reference proteome</keyword>
<reference evidence="3 4" key="1">
    <citation type="journal article" date="2015" name="Sci. Rep.">
        <title>The power of single molecule real-time sequencing technology in the de novo assembly of a eukaryotic genome.</title>
        <authorList>
            <person name="Sakai H."/>
            <person name="Naito K."/>
            <person name="Ogiso-Tanaka E."/>
            <person name="Takahashi Y."/>
            <person name="Iseki K."/>
            <person name="Muto C."/>
            <person name="Satou K."/>
            <person name="Teruya K."/>
            <person name="Shiroma A."/>
            <person name="Shimoji M."/>
            <person name="Hirano T."/>
            <person name="Itoh T."/>
            <person name="Kaga A."/>
            <person name="Tomooka N."/>
        </authorList>
    </citation>
    <scope>NUCLEOTIDE SEQUENCE [LARGE SCALE GENOMIC DNA]</scope>
    <source>
        <strain evidence="4">cv. Shumari</strain>
    </source>
</reference>
<organism evidence="3 4">
    <name type="scientific">Vigna angularis var. angularis</name>
    <dbReference type="NCBI Taxonomy" id="157739"/>
    <lineage>
        <taxon>Eukaryota</taxon>
        <taxon>Viridiplantae</taxon>
        <taxon>Streptophyta</taxon>
        <taxon>Embryophyta</taxon>
        <taxon>Tracheophyta</taxon>
        <taxon>Spermatophyta</taxon>
        <taxon>Magnoliopsida</taxon>
        <taxon>eudicotyledons</taxon>
        <taxon>Gunneridae</taxon>
        <taxon>Pentapetalae</taxon>
        <taxon>rosids</taxon>
        <taxon>fabids</taxon>
        <taxon>Fabales</taxon>
        <taxon>Fabaceae</taxon>
        <taxon>Papilionoideae</taxon>
        <taxon>50 kb inversion clade</taxon>
        <taxon>NPAAA clade</taxon>
        <taxon>indigoferoid/millettioid clade</taxon>
        <taxon>Phaseoleae</taxon>
        <taxon>Vigna</taxon>
    </lineage>
</organism>
<dbReference type="AlphaFoldDB" id="A0A0S3S9V0"/>
<feature type="repeat" description="PPR" evidence="2">
    <location>
        <begin position="69"/>
        <end position="103"/>
    </location>
</feature>
<evidence type="ECO:0000313" key="4">
    <source>
        <dbReference type="Proteomes" id="UP000291084"/>
    </source>
</evidence>
<dbReference type="NCBIfam" id="TIGR00756">
    <property type="entry name" value="PPR"/>
    <property type="match status" value="1"/>
</dbReference>
<proteinExistence type="predicted"/>
<keyword evidence="1" id="KW-0677">Repeat</keyword>
<accession>A0A0S3S9V0</accession>
<protein>
    <recommendedName>
        <fullName evidence="5">Pentatricopeptide repeat-containing protein</fullName>
    </recommendedName>
</protein>
<evidence type="ECO:0000256" key="1">
    <source>
        <dbReference type="ARBA" id="ARBA00022737"/>
    </source>
</evidence>
<dbReference type="EMBL" id="AP015039">
    <property type="protein sequence ID" value="BAT89654.1"/>
    <property type="molecule type" value="Genomic_DNA"/>
</dbReference>
<sequence>MNKILRNCPYVKSEVLIRAFSTHRRPCLFSRYCCKPNTVVISAIVGMYLKCGRLETARRVFNSTGNKQDVELWNTILSTLTHYGYIIEAITMLYNMLRSGVKPNRTTFSVILNASSHSGLV</sequence>
<dbReference type="PANTHER" id="PTHR47926">
    <property type="entry name" value="PENTATRICOPEPTIDE REPEAT-CONTAINING PROTEIN"/>
    <property type="match status" value="1"/>
</dbReference>
<dbReference type="InterPro" id="IPR011990">
    <property type="entry name" value="TPR-like_helical_dom_sf"/>
</dbReference>